<evidence type="ECO:0000313" key="2">
    <source>
        <dbReference type="EMBL" id="PAA51541.1"/>
    </source>
</evidence>
<gene>
    <name evidence="3" type="ORF">BOX15_Mlig022832g1</name>
    <name evidence="2" type="ORF">BOX15_Mlig022832g2</name>
    <name evidence="4" type="ORF">BOX15_Mlig022832g3</name>
</gene>
<evidence type="ECO:0000256" key="1">
    <source>
        <dbReference type="ARBA" id="ARBA00008738"/>
    </source>
</evidence>
<evidence type="ECO:0000313" key="4">
    <source>
        <dbReference type="EMBL" id="PAA81166.1"/>
    </source>
</evidence>
<name>A0A267DQG2_9PLAT</name>
<dbReference type="GO" id="GO:0005856">
    <property type="term" value="C:cytoskeleton"/>
    <property type="evidence" value="ECO:0007669"/>
    <property type="project" value="TreeGrafter"/>
</dbReference>
<sequence>MAEKKCICQICTCSEKLHKCKYEPGEETLKKAAEAHCRRCGCKKKTKPYVPMGPMETTTTYNSEYQPKLQEAPPCRKQNNQYNRPAAPMEGSTTYNADFTSKPTEPPPCCKKPNNYRPMGDMLLETTYNGEFREKVLPEQRPCTKPAGYLRPMGPMNLDTTYNSDYTQKPMDLGFEPCCPCCDPRSEGYVAAGEENGHMMFVKRG</sequence>
<evidence type="ECO:0000313" key="3">
    <source>
        <dbReference type="EMBL" id="PAA60174.1"/>
    </source>
</evidence>
<dbReference type="PANTHER" id="PTHR31516:SF17">
    <property type="entry name" value="STABILIZER OF AXONEMAL MICROTUBULES 2"/>
    <property type="match status" value="1"/>
</dbReference>
<dbReference type="AlphaFoldDB" id="A0A267DQG2"/>
<dbReference type="PANTHER" id="PTHR31516">
    <property type="entry name" value="STABILIZER OF AXONEMAL MICROTUBULES 2"/>
    <property type="match status" value="1"/>
</dbReference>
<proteinExistence type="inferred from homology"/>
<dbReference type="EMBL" id="NIVC01002184">
    <property type="protein sequence ID" value="PAA60174.1"/>
    <property type="molecule type" value="Genomic_DNA"/>
</dbReference>
<dbReference type="GO" id="GO:0008017">
    <property type="term" value="F:microtubule binding"/>
    <property type="evidence" value="ECO:0007669"/>
    <property type="project" value="InterPro"/>
</dbReference>
<dbReference type="EMBL" id="NIVC01000545">
    <property type="protein sequence ID" value="PAA81166.1"/>
    <property type="molecule type" value="Genomic_DNA"/>
</dbReference>
<protein>
    <submittedName>
        <fullName evidence="2">Uncharacterized protein</fullName>
    </submittedName>
</protein>
<reference evidence="2 5" key="1">
    <citation type="submission" date="2017-06" db="EMBL/GenBank/DDBJ databases">
        <title>A platform for efficient transgenesis in Macrostomum lignano, a flatworm model organism for stem cell research.</title>
        <authorList>
            <person name="Berezikov E."/>
        </authorList>
    </citation>
    <scope>NUCLEOTIDE SEQUENCE [LARGE SCALE GENOMIC DNA]</scope>
    <source>
        <strain evidence="2">DV1</strain>
        <tissue evidence="2">Whole organism</tissue>
    </source>
</reference>
<dbReference type="EMBL" id="NIVC01003405">
    <property type="protein sequence ID" value="PAA51541.1"/>
    <property type="molecule type" value="Genomic_DNA"/>
</dbReference>
<keyword evidence="5" id="KW-1185">Reference proteome</keyword>
<organism evidence="2 5">
    <name type="scientific">Macrostomum lignano</name>
    <dbReference type="NCBI Taxonomy" id="282301"/>
    <lineage>
        <taxon>Eukaryota</taxon>
        <taxon>Metazoa</taxon>
        <taxon>Spiralia</taxon>
        <taxon>Lophotrochozoa</taxon>
        <taxon>Platyhelminthes</taxon>
        <taxon>Rhabditophora</taxon>
        <taxon>Macrostomorpha</taxon>
        <taxon>Macrostomida</taxon>
        <taxon>Macrostomidae</taxon>
        <taxon>Macrostomum</taxon>
    </lineage>
</organism>
<comment type="similarity">
    <text evidence="1">Belongs to the FAM154 family.</text>
</comment>
<dbReference type="Proteomes" id="UP000215902">
    <property type="component" value="Unassembled WGS sequence"/>
</dbReference>
<comment type="caution">
    <text evidence="2">The sequence shown here is derived from an EMBL/GenBank/DDBJ whole genome shotgun (WGS) entry which is preliminary data.</text>
</comment>
<accession>A0A267DQG2</accession>
<evidence type="ECO:0000313" key="5">
    <source>
        <dbReference type="Proteomes" id="UP000215902"/>
    </source>
</evidence>
<dbReference type="InterPro" id="IPR033336">
    <property type="entry name" value="SAXO1/2"/>
</dbReference>